<proteinExistence type="predicted"/>
<gene>
    <name evidence="1" type="ORF">M231_00435</name>
</gene>
<dbReference type="VEuPathDB" id="FungiDB:TREMEDRAFT_63419"/>
<comment type="caution">
    <text evidence="1">The sequence shown here is derived from an EMBL/GenBank/DDBJ whole genome shotgun (WGS) entry which is preliminary data.</text>
</comment>
<dbReference type="OrthoDB" id="2564972at2759"/>
<evidence type="ECO:0000313" key="1">
    <source>
        <dbReference type="EMBL" id="RXK42445.1"/>
    </source>
</evidence>
<evidence type="ECO:0000313" key="2">
    <source>
        <dbReference type="Proteomes" id="UP000289152"/>
    </source>
</evidence>
<dbReference type="EMBL" id="SDIL01000002">
    <property type="protein sequence ID" value="RXK42445.1"/>
    <property type="molecule type" value="Genomic_DNA"/>
</dbReference>
<dbReference type="AlphaFoldDB" id="A0A4Q1BWB0"/>
<dbReference type="Proteomes" id="UP000289152">
    <property type="component" value="Unassembled WGS sequence"/>
</dbReference>
<reference evidence="1 2" key="1">
    <citation type="submission" date="2016-06" db="EMBL/GenBank/DDBJ databases">
        <title>Evolution of pathogenesis and genome organization in the Tremellales.</title>
        <authorList>
            <person name="Cuomo C."/>
            <person name="Litvintseva A."/>
            <person name="Heitman J."/>
            <person name="Chen Y."/>
            <person name="Sun S."/>
            <person name="Springer D."/>
            <person name="Dromer F."/>
            <person name="Young S."/>
            <person name="Zeng Q."/>
            <person name="Chapman S."/>
            <person name="Gujja S."/>
            <person name="Saif S."/>
            <person name="Birren B."/>
        </authorList>
    </citation>
    <scope>NUCLEOTIDE SEQUENCE [LARGE SCALE GENOMIC DNA]</scope>
    <source>
        <strain evidence="1 2">ATCC 28783</strain>
    </source>
</reference>
<keyword evidence="2" id="KW-1185">Reference proteome</keyword>
<organism evidence="1 2">
    <name type="scientific">Tremella mesenterica</name>
    <name type="common">Jelly fungus</name>
    <dbReference type="NCBI Taxonomy" id="5217"/>
    <lineage>
        <taxon>Eukaryota</taxon>
        <taxon>Fungi</taxon>
        <taxon>Dikarya</taxon>
        <taxon>Basidiomycota</taxon>
        <taxon>Agaricomycotina</taxon>
        <taxon>Tremellomycetes</taxon>
        <taxon>Tremellales</taxon>
        <taxon>Tremellaceae</taxon>
        <taxon>Tremella</taxon>
    </lineage>
</organism>
<protein>
    <submittedName>
        <fullName evidence="1">Uncharacterized protein</fullName>
    </submittedName>
</protein>
<dbReference type="InParanoid" id="A0A4Q1BWB0"/>
<accession>A0A4Q1BWB0</accession>
<name>A0A4Q1BWB0_TREME</name>
<sequence length="664" mass="74121">MSDPGPTTTSQDTQTVLSTLFSVFEAYTVAHRTLSAPYLHPYAPIAPISRKGKSRALALPDRQSQIDALTQIRQSLYDARSVLSAQDSPDRTRLARGLKEVATHQSSLLPMSVLMGLSEDTREILPSPLVRQEPIRLLTSLAERLGIQGYIEESQFGLLKTSLALAGERFVVDVDLETDPSPGDDNADNDDEEELLTAVIEGEKLEGRGRVRLSKLNATYVARGGDTIKSDWIAQVLKERMIRYLDQWNVPAPSILQEGERERKLEELKKGMEEALGELKALDDAEPGNKEGTEGSLEKGHPAMDYFPELEVIAKQVSQWVKGGVVYPPDKGHTLFPTFRLLDDDEPTNPTFRIRPLGRYEPKSPPLLPGETWLKGDWILEFVPSPSAPNPQWPGFVVRRNWLHPTHSEAQEGTNDGVRSTESAQGWTGGVTVEKLLYPLDPSWSFPYSATFSHPNSQPRNLLKEDELDHEMISQTQPGNEIEQHWSLMFPGPEAFLLGRLPIPSLSDLVSLLGLLRRQAVLNQLFCGIFDPRYRRPLSSPLIEEPDGETRMEVESGDRLMEEIDDDDLDELLGPARALPITVRHGQDEITVSFPMPTGTNEDEETTRSMNLTFRPSEDGPYVSTSWDCPRVSQVEEERLRQALTGGCRGMSGVVSHVKLVLQK</sequence>